<sequence length="57" mass="6147">RSKPVGDNTFMGSSTVYNAHVAAGPPECNSSAARQGRVVYLRQSLAEPQHLKIFSKS</sequence>
<evidence type="ECO:0000313" key="2">
    <source>
        <dbReference type="Proteomes" id="UP000237105"/>
    </source>
</evidence>
<keyword evidence="2" id="KW-1185">Reference proteome</keyword>
<organism evidence="1 2">
    <name type="scientific">Parasponia andersonii</name>
    <name type="common">Sponia andersonii</name>
    <dbReference type="NCBI Taxonomy" id="3476"/>
    <lineage>
        <taxon>Eukaryota</taxon>
        <taxon>Viridiplantae</taxon>
        <taxon>Streptophyta</taxon>
        <taxon>Embryophyta</taxon>
        <taxon>Tracheophyta</taxon>
        <taxon>Spermatophyta</taxon>
        <taxon>Magnoliopsida</taxon>
        <taxon>eudicotyledons</taxon>
        <taxon>Gunneridae</taxon>
        <taxon>Pentapetalae</taxon>
        <taxon>rosids</taxon>
        <taxon>fabids</taxon>
        <taxon>Rosales</taxon>
        <taxon>Cannabaceae</taxon>
        <taxon>Parasponia</taxon>
    </lineage>
</organism>
<feature type="non-terminal residue" evidence="1">
    <location>
        <position position="1"/>
    </location>
</feature>
<dbReference type="EMBL" id="JXTB01000111">
    <property type="protein sequence ID" value="PON62596.1"/>
    <property type="molecule type" value="Genomic_DNA"/>
</dbReference>
<name>A0A2P5CNK2_PARAD</name>
<evidence type="ECO:0000313" key="1">
    <source>
        <dbReference type="EMBL" id="PON62596.1"/>
    </source>
</evidence>
<proteinExistence type="predicted"/>
<protein>
    <submittedName>
        <fullName evidence="1">Uncharacterized protein</fullName>
    </submittedName>
</protein>
<comment type="caution">
    <text evidence="1">The sequence shown here is derived from an EMBL/GenBank/DDBJ whole genome shotgun (WGS) entry which is preliminary data.</text>
</comment>
<gene>
    <name evidence="1" type="ORF">PanWU01x14_137110</name>
</gene>
<dbReference type="AlphaFoldDB" id="A0A2P5CNK2"/>
<accession>A0A2P5CNK2</accession>
<reference evidence="2" key="1">
    <citation type="submission" date="2016-06" db="EMBL/GenBank/DDBJ databases">
        <title>Parallel loss of symbiosis genes in relatives of nitrogen-fixing non-legume Parasponia.</title>
        <authorList>
            <person name="Van Velzen R."/>
            <person name="Holmer R."/>
            <person name="Bu F."/>
            <person name="Rutten L."/>
            <person name="Van Zeijl A."/>
            <person name="Liu W."/>
            <person name="Santuari L."/>
            <person name="Cao Q."/>
            <person name="Sharma T."/>
            <person name="Shen D."/>
            <person name="Roswanjaya Y."/>
            <person name="Wardhani T."/>
            <person name="Kalhor M.S."/>
            <person name="Jansen J."/>
            <person name="Van den Hoogen J."/>
            <person name="Gungor B."/>
            <person name="Hartog M."/>
            <person name="Hontelez J."/>
            <person name="Verver J."/>
            <person name="Yang W.-C."/>
            <person name="Schijlen E."/>
            <person name="Repin R."/>
            <person name="Schilthuizen M."/>
            <person name="Schranz E."/>
            <person name="Heidstra R."/>
            <person name="Miyata K."/>
            <person name="Fedorova E."/>
            <person name="Kohlen W."/>
            <person name="Bisseling T."/>
            <person name="Smit S."/>
            <person name="Geurts R."/>
        </authorList>
    </citation>
    <scope>NUCLEOTIDE SEQUENCE [LARGE SCALE GENOMIC DNA]</scope>
    <source>
        <strain evidence="2">cv. WU1-14</strain>
    </source>
</reference>
<dbReference type="Proteomes" id="UP000237105">
    <property type="component" value="Unassembled WGS sequence"/>
</dbReference>